<dbReference type="Pfam" id="PF07646">
    <property type="entry name" value="Kelch_2"/>
    <property type="match status" value="1"/>
</dbReference>
<feature type="compositionally biased region" description="Basic and acidic residues" evidence="3">
    <location>
        <begin position="438"/>
        <end position="451"/>
    </location>
</feature>
<keyword evidence="5" id="KW-1185">Reference proteome</keyword>
<dbReference type="Proteomes" id="UP001203852">
    <property type="component" value="Unassembled WGS sequence"/>
</dbReference>
<reference evidence="4" key="1">
    <citation type="journal article" date="2022" name="bioRxiv">
        <title>Deciphering the potential niche of two novel black yeast fungi from a biological soil crust based on their genomes, phenotypes, and melanin regulation.</title>
        <authorList>
            <consortium name="DOE Joint Genome Institute"/>
            <person name="Carr E.C."/>
            <person name="Barton Q."/>
            <person name="Grambo S."/>
            <person name="Sullivan M."/>
            <person name="Renfro C.M."/>
            <person name="Kuo A."/>
            <person name="Pangilinan J."/>
            <person name="Lipzen A."/>
            <person name="Keymanesh K."/>
            <person name="Savage E."/>
            <person name="Barry K."/>
            <person name="Grigoriev I.V."/>
            <person name="Riekhof W.R."/>
            <person name="Harris S.S."/>
        </authorList>
    </citation>
    <scope>NUCLEOTIDE SEQUENCE</scope>
    <source>
        <strain evidence="4">JF 03-4F</strain>
    </source>
</reference>
<dbReference type="EMBL" id="MU404364">
    <property type="protein sequence ID" value="KAI1608108.1"/>
    <property type="molecule type" value="Genomic_DNA"/>
</dbReference>
<dbReference type="InterPro" id="IPR011498">
    <property type="entry name" value="Kelch_2"/>
</dbReference>
<evidence type="ECO:0000313" key="5">
    <source>
        <dbReference type="Proteomes" id="UP001203852"/>
    </source>
</evidence>
<dbReference type="AlphaFoldDB" id="A0AAN6I8G9"/>
<keyword evidence="1" id="KW-0677">Repeat</keyword>
<dbReference type="GO" id="GO:0019760">
    <property type="term" value="P:glucosinolate metabolic process"/>
    <property type="evidence" value="ECO:0007669"/>
    <property type="project" value="UniProtKB-ARBA"/>
</dbReference>
<proteinExistence type="predicted"/>
<keyword evidence="2" id="KW-0408">Iron</keyword>
<dbReference type="SUPFAM" id="SSF117281">
    <property type="entry name" value="Kelch motif"/>
    <property type="match status" value="1"/>
</dbReference>
<evidence type="ECO:0000256" key="3">
    <source>
        <dbReference type="SAM" id="MobiDB-lite"/>
    </source>
</evidence>
<feature type="region of interest" description="Disordered" evidence="3">
    <location>
        <begin position="189"/>
        <end position="225"/>
    </location>
</feature>
<evidence type="ECO:0000313" key="4">
    <source>
        <dbReference type="EMBL" id="KAI1608108.1"/>
    </source>
</evidence>
<organism evidence="4 5">
    <name type="scientific">Exophiala viscosa</name>
    <dbReference type="NCBI Taxonomy" id="2486360"/>
    <lineage>
        <taxon>Eukaryota</taxon>
        <taxon>Fungi</taxon>
        <taxon>Dikarya</taxon>
        <taxon>Ascomycota</taxon>
        <taxon>Pezizomycotina</taxon>
        <taxon>Eurotiomycetes</taxon>
        <taxon>Chaetothyriomycetidae</taxon>
        <taxon>Chaetothyriales</taxon>
        <taxon>Herpotrichiellaceae</taxon>
        <taxon>Exophiala</taxon>
    </lineage>
</organism>
<dbReference type="PANTHER" id="PTHR47435">
    <property type="entry name" value="KELCH REPEAT PROTEIN (AFU_ORTHOLOGUE AFUA_5G12780)"/>
    <property type="match status" value="1"/>
</dbReference>
<sequence>MAEAVAGLYAVETLVEGAAVGAFAVSRPTAPLHLGFRRIPPSAKDGGLARSGHTLNIVRGKAYVIGGQGQSSSSSSSEDDSSILAITLPVASSSDAQEDLPSDIEIIHPVFKNDNRPLAPNSEPETGSRTSFTFNRTGHTTTAIGDKLYIWGGKGTTPDQTVDDVPPQSSDHFVVFDTLTSAYSILPADTTKCRDGLPPPRTSHSATSTPHPQPGSLPDGPRIDAHGTIFIHGGSANNTTLRDTWAFDVGSRAWTHFPDIPEPGPSEVANEGRITYVNSRLWRLGDGFGRAMYLDLAEHDPAPDPNPHLPGGPMSKDSSVLGVGLKGDGKWQVISFGTEATGGSSSTSTNASSLPMPRLSAGLVPVTTGSGRRYLVYFMGRELKTGLNDFWSFQIQSDDTSGAGLKDMVRDVVSKAKSSWGSGEHSWAKCEMAKADAKSLTSEEREKRPEDSSGWPEGLHEFASDVWNDQGGNVFIIWGGRRGDNAVDEGWAVTVQ</sequence>
<gene>
    <name evidence="4" type="ORF">EDD36DRAFT_448685</name>
</gene>
<comment type="caution">
    <text evidence="4">The sequence shown here is derived from an EMBL/GenBank/DDBJ whole genome shotgun (WGS) entry which is preliminary data.</text>
</comment>
<evidence type="ECO:0008006" key="6">
    <source>
        <dbReference type="Google" id="ProtNLM"/>
    </source>
</evidence>
<dbReference type="InterPro" id="IPR015915">
    <property type="entry name" value="Kelch-typ_b-propeller"/>
</dbReference>
<evidence type="ECO:0000256" key="1">
    <source>
        <dbReference type="ARBA" id="ARBA00022737"/>
    </source>
</evidence>
<accession>A0AAN6I8G9</accession>
<dbReference type="Gene3D" id="2.120.10.80">
    <property type="entry name" value="Kelch-type beta propeller"/>
    <property type="match status" value="1"/>
</dbReference>
<protein>
    <recommendedName>
        <fullName evidence="6">Galactose oxidase</fullName>
    </recommendedName>
</protein>
<feature type="region of interest" description="Disordered" evidence="3">
    <location>
        <begin position="113"/>
        <end position="137"/>
    </location>
</feature>
<feature type="region of interest" description="Disordered" evidence="3">
    <location>
        <begin position="438"/>
        <end position="459"/>
    </location>
</feature>
<name>A0AAN6I8G9_9EURO</name>
<dbReference type="PANTHER" id="PTHR47435:SF10">
    <property type="entry name" value="TIP ELONGATION ABERRANT PROTEIN 3"/>
    <property type="match status" value="1"/>
</dbReference>
<evidence type="ECO:0000256" key="2">
    <source>
        <dbReference type="ARBA" id="ARBA00023004"/>
    </source>
</evidence>
<feature type="compositionally biased region" description="Polar residues" evidence="3">
    <location>
        <begin position="123"/>
        <end position="137"/>
    </location>
</feature>